<name>A0AAC9NIL5_VIRHA</name>
<dbReference type="EMBL" id="JACWEZ010000005">
    <property type="protein sequence ID" value="MBD1223046.1"/>
    <property type="molecule type" value="Genomic_DNA"/>
</dbReference>
<organism evidence="2 4">
    <name type="scientific">Virgibacillus halodenitrificans</name>
    <name type="common">Bacillus halodenitrificans</name>
    <dbReference type="NCBI Taxonomy" id="1482"/>
    <lineage>
        <taxon>Bacteria</taxon>
        <taxon>Bacillati</taxon>
        <taxon>Bacillota</taxon>
        <taxon>Bacilli</taxon>
        <taxon>Bacillales</taxon>
        <taxon>Bacillaceae</taxon>
        <taxon>Virgibacillus</taxon>
    </lineage>
</organism>
<dbReference type="AlphaFoldDB" id="A0AAC9NIL5"/>
<keyword evidence="1" id="KW-0472">Membrane</keyword>
<feature type="transmembrane region" description="Helical" evidence="1">
    <location>
        <begin position="129"/>
        <end position="147"/>
    </location>
</feature>
<reference evidence="3 5" key="2">
    <citation type="submission" date="2020-09" db="EMBL/GenBank/DDBJ databases">
        <title>Draft Genome Sequences of Oil-Oxidizing Bacteria Halomonas titanicae, Marinobacter lutaoensis, and Virgibacillus halodenitrificans Isolated from Highly Saline Environments.</title>
        <authorList>
            <person name="Grouzdev D.S."/>
            <person name="Sokolova D.S."/>
            <person name="Semenova E.M."/>
            <person name="Borzenkov I.A."/>
            <person name="Bidzhieva S.K."/>
            <person name="Poltaraus A.B."/>
            <person name="Nazina T.N."/>
        </authorList>
    </citation>
    <scope>NUCLEOTIDE SEQUENCE [LARGE SCALE GENOMIC DNA]</scope>
    <source>
        <strain evidence="3 5">VKM B-3472D</strain>
    </source>
</reference>
<dbReference type="RefSeq" id="WP_019379112.1">
    <property type="nucleotide sequence ID" value="NZ_CP017962.1"/>
</dbReference>
<dbReference type="KEGG" id="vhl:BME96_01800"/>
<evidence type="ECO:0000256" key="1">
    <source>
        <dbReference type="SAM" id="Phobius"/>
    </source>
</evidence>
<feature type="transmembrane region" description="Helical" evidence="1">
    <location>
        <begin position="6"/>
        <end position="29"/>
    </location>
</feature>
<accession>A0AAC9NIL5</accession>
<keyword evidence="1" id="KW-0812">Transmembrane</keyword>
<reference evidence="2 4" key="1">
    <citation type="submission" date="2016-11" db="EMBL/GenBank/DDBJ databases">
        <title>Complete genome sequencing of Virgibacillus halodenitrificans PDB-F2.</title>
        <authorList>
            <person name="Sun Z."/>
            <person name="Zhou Y."/>
            <person name="Li H."/>
        </authorList>
    </citation>
    <scope>NUCLEOTIDE SEQUENCE [LARGE SCALE GENOMIC DNA]</scope>
    <source>
        <strain evidence="2 4">PDB-F2</strain>
    </source>
</reference>
<keyword evidence="1" id="KW-1133">Transmembrane helix</keyword>
<dbReference type="Proteomes" id="UP000182945">
    <property type="component" value="Chromosome"/>
</dbReference>
<dbReference type="EMBL" id="CP017962">
    <property type="protein sequence ID" value="APC47002.1"/>
    <property type="molecule type" value="Genomic_DNA"/>
</dbReference>
<feature type="transmembrane region" description="Helical" evidence="1">
    <location>
        <begin position="50"/>
        <end position="72"/>
    </location>
</feature>
<dbReference type="Proteomes" id="UP000621631">
    <property type="component" value="Unassembled WGS sequence"/>
</dbReference>
<dbReference type="Pfam" id="PF10027">
    <property type="entry name" value="DUF2269"/>
    <property type="match status" value="1"/>
</dbReference>
<evidence type="ECO:0000313" key="3">
    <source>
        <dbReference type="EMBL" id="MBD1223046.1"/>
    </source>
</evidence>
<gene>
    <name evidence="2" type="ORF">BME96_01800</name>
    <name evidence="3" type="ORF">IC602_10565</name>
</gene>
<dbReference type="GeneID" id="71513112"/>
<proteinExistence type="predicted"/>
<feature type="transmembrane region" description="Helical" evidence="1">
    <location>
        <begin position="78"/>
        <end position="97"/>
    </location>
</feature>
<evidence type="ECO:0000313" key="4">
    <source>
        <dbReference type="Proteomes" id="UP000182945"/>
    </source>
</evidence>
<evidence type="ECO:0000313" key="2">
    <source>
        <dbReference type="EMBL" id="APC47002.1"/>
    </source>
</evidence>
<dbReference type="InterPro" id="IPR018729">
    <property type="entry name" value="DUF2269_transmembrane"/>
</dbReference>
<sequence>MTFYEILVFIHIISAILGMGPGFIMIYVVTKSSTMTELRHAYFIRNRLHIFVMVGGTLLLVTGIWMGLLHPYLFSQGWYVVSLILFIIALGFGPGVLSPRSKPIKALLKETEGEEIPDSYFTLSKKLFFYERMENTIFLIIIVLMILKPF</sequence>
<keyword evidence="5" id="KW-1185">Reference proteome</keyword>
<protein>
    <submittedName>
        <fullName evidence="3">DUF2269 domain-containing protein</fullName>
    </submittedName>
</protein>
<evidence type="ECO:0000313" key="5">
    <source>
        <dbReference type="Proteomes" id="UP000621631"/>
    </source>
</evidence>